<evidence type="ECO:0000256" key="1">
    <source>
        <dbReference type="SAM" id="SignalP"/>
    </source>
</evidence>
<name>A0A246K5A9_9SPHN</name>
<dbReference type="OrthoDB" id="9811281at2"/>
<dbReference type="GO" id="GO:0009055">
    <property type="term" value="F:electron transfer activity"/>
    <property type="evidence" value="ECO:0007669"/>
    <property type="project" value="InterPro"/>
</dbReference>
<evidence type="ECO:0000313" key="3">
    <source>
        <dbReference type="Proteomes" id="UP000197097"/>
    </source>
</evidence>
<feature type="chain" id="PRO_5013100369" evidence="1">
    <location>
        <begin position="24"/>
        <end position="162"/>
    </location>
</feature>
<dbReference type="GO" id="GO:0020037">
    <property type="term" value="F:heme binding"/>
    <property type="evidence" value="ECO:0007669"/>
    <property type="project" value="InterPro"/>
</dbReference>
<dbReference type="AlphaFoldDB" id="A0A246K5A9"/>
<evidence type="ECO:0000313" key="2">
    <source>
        <dbReference type="EMBL" id="OWR01182.1"/>
    </source>
</evidence>
<dbReference type="RefSeq" id="WP_088470992.1">
    <property type="nucleotide sequence ID" value="NZ_NISJ01000001.1"/>
</dbReference>
<sequence>MKWLAVSALIVATGAAVTAPAFGGVEAMPGVADPLRARQNWILQCQGCHRADATGTPQTTPTMAGVVAQFLHVPGGREYLGEVPGVATAALSDAALAEVLNWSLIRFDPGHVPADFTPYTPAEIGRLRKKPLRTEAATVRADLLARFGATNETTKKTGEDIQ</sequence>
<organism evidence="2 3">
    <name type="scientific">Sphingopyxis witflariensis</name>
    <dbReference type="NCBI Taxonomy" id="173675"/>
    <lineage>
        <taxon>Bacteria</taxon>
        <taxon>Pseudomonadati</taxon>
        <taxon>Pseudomonadota</taxon>
        <taxon>Alphaproteobacteria</taxon>
        <taxon>Sphingomonadales</taxon>
        <taxon>Sphingomonadaceae</taxon>
        <taxon>Sphingopyxis</taxon>
    </lineage>
</organism>
<keyword evidence="1" id="KW-0732">Signal</keyword>
<gene>
    <name evidence="2" type="ORF">CDQ91_01825</name>
</gene>
<dbReference type="InterPro" id="IPR036909">
    <property type="entry name" value="Cyt_c-like_dom_sf"/>
</dbReference>
<dbReference type="Proteomes" id="UP000197097">
    <property type="component" value="Unassembled WGS sequence"/>
</dbReference>
<accession>A0A246K5A9</accession>
<comment type="caution">
    <text evidence="2">The sequence shown here is derived from an EMBL/GenBank/DDBJ whole genome shotgun (WGS) entry which is preliminary data.</text>
</comment>
<dbReference type="SUPFAM" id="SSF46626">
    <property type="entry name" value="Cytochrome c"/>
    <property type="match status" value="1"/>
</dbReference>
<feature type="signal peptide" evidence="1">
    <location>
        <begin position="1"/>
        <end position="23"/>
    </location>
</feature>
<proteinExistence type="predicted"/>
<reference evidence="2 3" key="1">
    <citation type="journal article" date="2002" name="Int. J. Syst. Evol. Microbiol.">
        <title>Sphingopyxis witflariensis sp. nov., isolated from activated sludge.</title>
        <authorList>
            <person name="Kampfer P."/>
            <person name="Witzenberger R."/>
            <person name="Denner E.B."/>
            <person name="Busse H.J."/>
            <person name="Neef A."/>
        </authorList>
    </citation>
    <scope>NUCLEOTIDE SEQUENCE [LARGE SCALE GENOMIC DNA]</scope>
    <source>
        <strain evidence="2 3">DSM 14551</strain>
    </source>
</reference>
<dbReference type="Gene3D" id="1.10.760.10">
    <property type="entry name" value="Cytochrome c-like domain"/>
    <property type="match status" value="1"/>
</dbReference>
<protein>
    <submittedName>
        <fullName evidence="2">Cytochrome C</fullName>
    </submittedName>
</protein>
<keyword evidence="3" id="KW-1185">Reference proteome</keyword>
<dbReference type="EMBL" id="NISJ01000001">
    <property type="protein sequence ID" value="OWR01182.1"/>
    <property type="molecule type" value="Genomic_DNA"/>
</dbReference>